<reference evidence="1" key="1">
    <citation type="submission" date="2022-08" db="EMBL/GenBank/DDBJ databases">
        <title>Genome sequencing of akame (Lates japonicus).</title>
        <authorList>
            <person name="Hashiguchi Y."/>
            <person name="Takahashi H."/>
        </authorList>
    </citation>
    <scope>NUCLEOTIDE SEQUENCE</scope>
    <source>
        <strain evidence="1">Kochi</strain>
    </source>
</reference>
<organism evidence="1 2">
    <name type="scientific">Lates japonicus</name>
    <name type="common">Japanese lates</name>
    <dbReference type="NCBI Taxonomy" id="270547"/>
    <lineage>
        <taxon>Eukaryota</taxon>
        <taxon>Metazoa</taxon>
        <taxon>Chordata</taxon>
        <taxon>Craniata</taxon>
        <taxon>Vertebrata</taxon>
        <taxon>Euteleostomi</taxon>
        <taxon>Actinopterygii</taxon>
        <taxon>Neopterygii</taxon>
        <taxon>Teleostei</taxon>
        <taxon>Neoteleostei</taxon>
        <taxon>Acanthomorphata</taxon>
        <taxon>Carangaria</taxon>
        <taxon>Carangaria incertae sedis</taxon>
        <taxon>Centropomidae</taxon>
        <taxon>Lates</taxon>
    </lineage>
</organism>
<comment type="caution">
    <text evidence="1">The sequence shown here is derived from an EMBL/GenBank/DDBJ whole genome shotgun (WGS) entry which is preliminary data.</text>
</comment>
<name>A0AAD3RP03_LATJO</name>
<protein>
    <submittedName>
        <fullName evidence="1">Ectonucleoside triphosphate diphosphohydrolase 7-like protein</fullName>
    </submittedName>
</protein>
<evidence type="ECO:0000313" key="2">
    <source>
        <dbReference type="Proteomes" id="UP001279410"/>
    </source>
</evidence>
<dbReference type="Proteomes" id="UP001279410">
    <property type="component" value="Unassembled WGS sequence"/>
</dbReference>
<dbReference type="EMBL" id="BRZM01003030">
    <property type="protein sequence ID" value="GLD75512.1"/>
    <property type="molecule type" value="Genomic_DNA"/>
</dbReference>
<sequence length="328" mass="36680">MSNNSRFRSEFPVWRKGVWGSLCHRHRPLGTAMSHLLSLGCAPRQSCCLLLLFIHLSSLFFLGMTYQRQLWGPQHNRGPMSTSGVDIRRRQGRVFLQSLTWAVALTPHNDVQVSSPHSSADPWRKQRYEDRFQSTDAHRTALQTGLSEVKPYLDPCVCRRLACIRHSASQGQLHLVSEGSGDWARVRGGWQPSRPPSGTMSPGEFIRVQLFRGLLLHQWSTLKLSIWTTNTAQQAEHQQTQGPAAGNIKLETTPKRKLAAASSSTTTTCCSASWWWCCCPSCSTSCAWDPGSACRQAGQASLWVEEEALLPEGRLVSQEDPAYRIFSS</sequence>
<keyword evidence="2" id="KW-1185">Reference proteome</keyword>
<evidence type="ECO:0000313" key="1">
    <source>
        <dbReference type="EMBL" id="GLD75512.1"/>
    </source>
</evidence>
<proteinExistence type="predicted"/>
<accession>A0AAD3RP03</accession>
<dbReference type="AlphaFoldDB" id="A0AAD3RP03"/>
<gene>
    <name evidence="1" type="ORF">AKAME5_002684600</name>
</gene>